<accession>A0A5C6A219</accession>
<dbReference type="Gene3D" id="3.40.710.10">
    <property type="entry name" value="DD-peptidase/beta-lactamase superfamily"/>
    <property type="match status" value="1"/>
</dbReference>
<dbReference type="PANTHER" id="PTHR43283:SF11">
    <property type="entry name" value="BETA-LACTAMASE-RELATED DOMAIN-CONTAINING PROTEIN"/>
    <property type="match status" value="1"/>
</dbReference>
<dbReference type="EMBL" id="SJPR01000008">
    <property type="protein sequence ID" value="TWT93455.1"/>
    <property type="molecule type" value="Genomic_DNA"/>
</dbReference>
<proteinExistence type="predicted"/>
<protein>
    <submittedName>
        <fullName evidence="4">D-alanyl-D-alanine-carboxypeptidase/endopeptidase AmpH</fullName>
        <ecNumber evidence="4">3.4.-.-</ecNumber>
    </submittedName>
</protein>
<keyword evidence="1 4" id="KW-0378">Hydrolase</keyword>
<feature type="chain" id="PRO_5023142562" evidence="2">
    <location>
        <begin position="20"/>
        <end position="376"/>
    </location>
</feature>
<dbReference type="InterPro" id="IPR012338">
    <property type="entry name" value="Beta-lactam/transpept-like"/>
</dbReference>
<evidence type="ECO:0000313" key="5">
    <source>
        <dbReference type="Proteomes" id="UP000317421"/>
    </source>
</evidence>
<keyword evidence="5" id="KW-1185">Reference proteome</keyword>
<keyword evidence="2" id="KW-0732">Signal</keyword>
<evidence type="ECO:0000259" key="3">
    <source>
        <dbReference type="Pfam" id="PF00144"/>
    </source>
</evidence>
<gene>
    <name evidence="4" type="primary">ampH</name>
    <name evidence="4" type="ORF">Pla108_39490</name>
</gene>
<dbReference type="Pfam" id="PF00144">
    <property type="entry name" value="Beta-lactamase"/>
    <property type="match status" value="1"/>
</dbReference>
<sequence precursor="true">MTRPLSTLCLLLAATSTQAEIAVERLAPIADRVAESLAAGEFAGCVVAIGTGDGVAYLEAFGNRQVVPEHHAMTTDTVFDMASLTKPVATATSIMVLVERGQVRLRDSINKYLPEIDGAHGEQITVESLLTHQSGYVPDNSIKDYQHGVDEAWRRLFGLTPQHPPGSRFQYSDVNFELLGKIVERAGGKPLNEFARDEVYRPLGMTETGYLPPAELAARAAASEPRDGKMLVGEVHDPRAALLDGVAGHAGLFSTAEDLALYARMMLHGGELNGVRVLGAATVAEMTRPRNVPGDQLRAAGWDMASGYSSNRGETMTPRAFGHGGFTGTAMWIDPGLDLYVIFLSNRLHPDGKGNANETAGRVGAIAAGAVVGAIE</sequence>
<comment type="caution">
    <text evidence="4">The sequence shown here is derived from an EMBL/GenBank/DDBJ whole genome shotgun (WGS) entry which is preliminary data.</text>
</comment>
<dbReference type="EC" id="3.4.-.-" evidence="4"/>
<reference evidence="4 5" key="1">
    <citation type="submission" date="2019-02" db="EMBL/GenBank/DDBJ databases">
        <title>Deep-cultivation of Planctomycetes and their phenomic and genomic characterization uncovers novel biology.</title>
        <authorList>
            <person name="Wiegand S."/>
            <person name="Jogler M."/>
            <person name="Boedeker C."/>
            <person name="Pinto D."/>
            <person name="Vollmers J."/>
            <person name="Rivas-Marin E."/>
            <person name="Kohn T."/>
            <person name="Peeters S.H."/>
            <person name="Heuer A."/>
            <person name="Rast P."/>
            <person name="Oberbeckmann S."/>
            <person name="Bunk B."/>
            <person name="Jeske O."/>
            <person name="Meyerdierks A."/>
            <person name="Storesund J.E."/>
            <person name="Kallscheuer N."/>
            <person name="Luecker S."/>
            <person name="Lage O.M."/>
            <person name="Pohl T."/>
            <person name="Merkel B.J."/>
            <person name="Hornburger P."/>
            <person name="Mueller R.-W."/>
            <person name="Bruemmer F."/>
            <person name="Labrenz M."/>
            <person name="Spormann A.M."/>
            <person name="Op Den Camp H."/>
            <person name="Overmann J."/>
            <person name="Amann R."/>
            <person name="Jetten M.S.M."/>
            <person name="Mascher T."/>
            <person name="Medema M.H."/>
            <person name="Devos D.P."/>
            <person name="Kaster A.-K."/>
            <person name="Ovreas L."/>
            <person name="Rohde M."/>
            <person name="Galperin M.Y."/>
            <person name="Jogler C."/>
        </authorList>
    </citation>
    <scope>NUCLEOTIDE SEQUENCE [LARGE SCALE GENOMIC DNA]</scope>
    <source>
        <strain evidence="4 5">Pla108</strain>
    </source>
</reference>
<dbReference type="SUPFAM" id="SSF56601">
    <property type="entry name" value="beta-lactamase/transpeptidase-like"/>
    <property type="match status" value="1"/>
</dbReference>
<keyword evidence="4" id="KW-0121">Carboxypeptidase</keyword>
<organism evidence="4 5">
    <name type="scientific">Botrimarina colliarenosi</name>
    <dbReference type="NCBI Taxonomy" id="2528001"/>
    <lineage>
        <taxon>Bacteria</taxon>
        <taxon>Pseudomonadati</taxon>
        <taxon>Planctomycetota</taxon>
        <taxon>Planctomycetia</taxon>
        <taxon>Pirellulales</taxon>
        <taxon>Lacipirellulaceae</taxon>
        <taxon>Botrimarina</taxon>
    </lineage>
</organism>
<dbReference type="Proteomes" id="UP000317421">
    <property type="component" value="Unassembled WGS sequence"/>
</dbReference>
<dbReference type="AlphaFoldDB" id="A0A5C6A219"/>
<feature type="domain" description="Beta-lactamase-related" evidence="3">
    <location>
        <begin position="30"/>
        <end position="360"/>
    </location>
</feature>
<dbReference type="PANTHER" id="PTHR43283">
    <property type="entry name" value="BETA-LACTAMASE-RELATED"/>
    <property type="match status" value="1"/>
</dbReference>
<evidence type="ECO:0000256" key="2">
    <source>
        <dbReference type="SAM" id="SignalP"/>
    </source>
</evidence>
<dbReference type="GO" id="GO:0004180">
    <property type="term" value="F:carboxypeptidase activity"/>
    <property type="evidence" value="ECO:0007669"/>
    <property type="project" value="UniProtKB-KW"/>
</dbReference>
<dbReference type="InterPro" id="IPR001466">
    <property type="entry name" value="Beta-lactam-related"/>
</dbReference>
<keyword evidence="4" id="KW-0645">Protease</keyword>
<dbReference type="InterPro" id="IPR050789">
    <property type="entry name" value="Diverse_Enzym_Activities"/>
</dbReference>
<dbReference type="OrthoDB" id="9801061at2"/>
<feature type="signal peptide" evidence="2">
    <location>
        <begin position="1"/>
        <end position="19"/>
    </location>
</feature>
<evidence type="ECO:0000313" key="4">
    <source>
        <dbReference type="EMBL" id="TWT93455.1"/>
    </source>
</evidence>
<dbReference type="RefSeq" id="WP_146446626.1">
    <property type="nucleotide sequence ID" value="NZ_SJPR01000008.1"/>
</dbReference>
<name>A0A5C6A219_9BACT</name>
<evidence type="ECO:0000256" key="1">
    <source>
        <dbReference type="ARBA" id="ARBA00022801"/>
    </source>
</evidence>